<dbReference type="PANTHER" id="PTHR31690:SF4">
    <property type="entry name" value="FUCOSE MUTAROTASE"/>
    <property type="match status" value="1"/>
</dbReference>
<organism evidence="4 5">
    <name type="scientific">Pediococcus acidilactici</name>
    <dbReference type="NCBI Taxonomy" id="1254"/>
    <lineage>
        <taxon>Bacteria</taxon>
        <taxon>Bacillati</taxon>
        <taxon>Bacillota</taxon>
        <taxon>Bacilli</taxon>
        <taxon>Lactobacillales</taxon>
        <taxon>Lactobacillaceae</taxon>
        <taxon>Pediococcus</taxon>
        <taxon>Pediococcus acidilactici group</taxon>
    </lineage>
</organism>
<keyword evidence="2" id="KW-0413">Isomerase</keyword>
<dbReference type="Gene3D" id="3.40.1650.10">
    <property type="entry name" value="RbsD-like domain"/>
    <property type="match status" value="1"/>
</dbReference>
<dbReference type="GO" id="GO:0036373">
    <property type="term" value="F:L-fucose mutarotase activity"/>
    <property type="evidence" value="ECO:0007669"/>
    <property type="project" value="UniProtKB-EC"/>
</dbReference>
<reference evidence="4" key="1">
    <citation type="journal article" date="2023" name="PeerJ">
        <title>Selection and evaluation of lactic acid bacteria from chicken feces in Thailand as potential probiotics.</title>
        <authorList>
            <person name="Khurajog B."/>
            <person name="Disastra Y."/>
            <person name="Lawwyne L.D."/>
            <person name="Sirichokchatchawan W."/>
            <person name="Niyomtham W."/>
            <person name="Yindee J."/>
            <person name="Hampson D.J."/>
            <person name="Prapasarakul N."/>
        </authorList>
    </citation>
    <scope>NUCLEOTIDE SEQUENCE</scope>
    <source>
        <strain evidence="4">BF14</strain>
    </source>
</reference>
<comment type="caution">
    <text evidence="4">The sequence shown here is derived from an EMBL/GenBank/DDBJ whole genome shotgun (WGS) entry which is preliminary data.</text>
</comment>
<name>A0AAW8YRN1_PEDAC</name>
<evidence type="ECO:0000256" key="1">
    <source>
        <dbReference type="ARBA" id="ARBA00000223"/>
    </source>
</evidence>
<evidence type="ECO:0000313" key="4">
    <source>
        <dbReference type="EMBL" id="MDV2911925.1"/>
    </source>
</evidence>
<dbReference type="Pfam" id="PF05025">
    <property type="entry name" value="RbsD_FucU"/>
    <property type="match status" value="1"/>
</dbReference>
<dbReference type="Proteomes" id="UP001280415">
    <property type="component" value="Unassembled WGS sequence"/>
</dbReference>
<dbReference type="InterPro" id="IPR007721">
    <property type="entry name" value="RbsD_FucU"/>
</dbReference>
<dbReference type="AlphaFoldDB" id="A0AAW8YRN1"/>
<dbReference type="GO" id="GO:0042806">
    <property type="term" value="F:fucose binding"/>
    <property type="evidence" value="ECO:0007669"/>
    <property type="project" value="TreeGrafter"/>
</dbReference>
<reference evidence="4" key="2">
    <citation type="submission" date="2023-10" db="EMBL/GenBank/DDBJ databases">
        <authorList>
            <person name="Khurajog B."/>
        </authorList>
    </citation>
    <scope>NUCLEOTIDE SEQUENCE</scope>
    <source>
        <strain evidence="4">BF14</strain>
    </source>
</reference>
<evidence type="ECO:0000313" key="5">
    <source>
        <dbReference type="Proteomes" id="UP001280415"/>
    </source>
</evidence>
<sequence>MLNRVPKNLSPELIKTLMEMGHGDEILLADANYPAVSNNKKIIRADGLMIPELLDSILKLMPLDSYSDYQAIFMQVVPGDQNVLPNGAPPIWEKYRDSIGKSFKNYTVKQIERSAFYEYSHQCFAIVQTGEKALYGNLILRKGVVM</sequence>
<evidence type="ECO:0000256" key="2">
    <source>
        <dbReference type="ARBA" id="ARBA00023235"/>
    </source>
</evidence>
<evidence type="ECO:0000256" key="3">
    <source>
        <dbReference type="ARBA" id="ARBA00036324"/>
    </source>
</evidence>
<comment type="catalytic activity">
    <reaction evidence="3">
        <text>alpha-L-fucose = beta-L-fucose</text>
        <dbReference type="Rhea" id="RHEA:25580"/>
        <dbReference type="ChEBI" id="CHEBI:42548"/>
        <dbReference type="ChEBI" id="CHEBI:42589"/>
        <dbReference type="EC" id="5.1.3.29"/>
    </reaction>
</comment>
<dbReference type="EMBL" id="JAWJAX010000011">
    <property type="protein sequence ID" value="MDV2911925.1"/>
    <property type="molecule type" value="Genomic_DNA"/>
</dbReference>
<dbReference type="RefSeq" id="WP_159208669.1">
    <property type="nucleotide sequence ID" value="NZ_CP140878.1"/>
</dbReference>
<dbReference type="GO" id="GO:0062193">
    <property type="term" value="F:D-ribose pyranase activity"/>
    <property type="evidence" value="ECO:0007669"/>
    <property type="project" value="UniProtKB-EC"/>
</dbReference>
<dbReference type="InterPro" id="IPR023750">
    <property type="entry name" value="RbsD-like_sf"/>
</dbReference>
<accession>A0AAW8YRN1</accession>
<protein>
    <submittedName>
        <fullName evidence="4">RbsD/FucU domain-containing protein</fullName>
    </submittedName>
</protein>
<dbReference type="PANTHER" id="PTHR31690">
    <property type="entry name" value="FUCOSE MUTAROTASE"/>
    <property type="match status" value="1"/>
</dbReference>
<proteinExistence type="predicted"/>
<dbReference type="GO" id="GO:0006004">
    <property type="term" value="P:fucose metabolic process"/>
    <property type="evidence" value="ECO:0007669"/>
    <property type="project" value="TreeGrafter"/>
</dbReference>
<dbReference type="SUPFAM" id="SSF102546">
    <property type="entry name" value="RbsD-like"/>
    <property type="match status" value="1"/>
</dbReference>
<comment type="catalytic activity">
    <reaction evidence="1">
        <text>beta-D-ribopyranose = beta-D-ribofuranose</text>
        <dbReference type="Rhea" id="RHEA:25432"/>
        <dbReference type="ChEBI" id="CHEBI:27476"/>
        <dbReference type="ChEBI" id="CHEBI:47002"/>
        <dbReference type="EC" id="5.4.99.62"/>
    </reaction>
</comment>
<gene>
    <name evidence="4" type="ORF">R0H03_08620</name>
</gene>
<dbReference type="InterPro" id="IPR050443">
    <property type="entry name" value="RbsD/FucU_mutarotase"/>
</dbReference>